<dbReference type="Gene3D" id="1.10.10.60">
    <property type="entry name" value="Homeodomain-like"/>
    <property type="match status" value="1"/>
</dbReference>
<protein>
    <submittedName>
        <fullName evidence="3">IS3 family transposase</fullName>
    </submittedName>
</protein>
<dbReference type="InterPro" id="IPR048020">
    <property type="entry name" value="Transpos_IS3"/>
</dbReference>
<dbReference type="EMBL" id="PKUS01000003">
    <property type="protein sequence ID" value="PLW69913.1"/>
    <property type="molecule type" value="Genomic_DNA"/>
</dbReference>
<reference evidence="3 4" key="1">
    <citation type="submission" date="2018-01" db="EMBL/GenBank/DDBJ databases">
        <title>The draft genome sequence of Halioglobus lutimaris HF004.</title>
        <authorList>
            <person name="Du Z.-J."/>
            <person name="Shi M.-J."/>
        </authorList>
    </citation>
    <scope>NUCLEOTIDE SEQUENCE [LARGE SCALE GENOMIC DNA]</scope>
    <source>
        <strain evidence="3 4">HF004</strain>
    </source>
</reference>
<dbReference type="AlphaFoldDB" id="A0A2N5X5Z6"/>
<dbReference type="InterPro" id="IPR012337">
    <property type="entry name" value="RNaseH-like_sf"/>
</dbReference>
<gene>
    <name evidence="3" type="ORF">C0039_05135</name>
</gene>
<evidence type="ECO:0000313" key="4">
    <source>
        <dbReference type="Proteomes" id="UP000235005"/>
    </source>
</evidence>
<dbReference type="PANTHER" id="PTHR46889">
    <property type="entry name" value="TRANSPOSASE INSF FOR INSERTION SEQUENCE IS3B-RELATED"/>
    <property type="match status" value="1"/>
</dbReference>
<accession>A0A2N5X5Z6</accession>
<dbReference type="SUPFAM" id="SSF53098">
    <property type="entry name" value="Ribonuclease H-like"/>
    <property type="match status" value="1"/>
</dbReference>
<dbReference type="InterPro" id="IPR050900">
    <property type="entry name" value="Transposase_IS3/IS150/IS904"/>
</dbReference>
<dbReference type="PROSITE" id="PS50994">
    <property type="entry name" value="INTEGRASE"/>
    <property type="match status" value="1"/>
</dbReference>
<dbReference type="InterPro" id="IPR002514">
    <property type="entry name" value="Transposase_8"/>
</dbReference>
<dbReference type="OrthoDB" id="9810995at2"/>
<evidence type="ECO:0000259" key="2">
    <source>
        <dbReference type="PROSITE" id="PS50994"/>
    </source>
</evidence>
<name>A0A2N5X5Z6_9GAMM</name>
<dbReference type="InterPro" id="IPR025948">
    <property type="entry name" value="HTH-like_dom"/>
</dbReference>
<comment type="caution">
    <text evidence="3">The sequence shown here is derived from an EMBL/GenBank/DDBJ whole genome shotgun (WGS) entry which is preliminary data.</text>
</comment>
<dbReference type="GO" id="GO:0003677">
    <property type="term" value="F:DNA binding"/>
    <property type="evidence" value="ECO:0007669"/>
    <property type="project" value="InterPro"/>
</dbReference>
<feature type="domain" description="Integrase catalytic" evidence="2">
    <location>
        <begin position="217"/>
        <end position="375"/>
    </location>
</feature>
<dbReference type="Pfam" id="PF13276">
    <property type="entry name" value="HTH_21"/>
    <property type="match status" value="1"/>
</dbReference>
<dbReference type="PANTHER" id="PTHR46889:SF4">
    <property type="entry name" value="TRANSPOSASE INSO FOR INSERTION SEQUENCE ELEMENT IS911B-RELATED"/>
    <property type="match status" value="1"/>
</dbReference>
<dbReference type="GO" id="GO:0006313">
    <property type="term" value="P:DNA transposition"/>
    <property type="evidence" value="ECO:0007669"/>
    <property type="project" value="InterPro"/>
</dbReference>
<dbReference type="GO" id="GO:0004803">
    <property type="term" value="F:transposase activity"/>
    <property type="evidence" value="ECO:0007669"/>
    <property type="project" value="InterPro"/>
</dbReference>
<dbReference type="SUPFAM" id="SSF46689">
    <property type="entry name" value="Homeodomain-like"/>
    <property type="match status" value="1"/>
</dbReference>
<dbReference type="InterPro" id="IPR001584">
    <property type="entry name" value="Integrase_cat-core"/>
</dbReference>
<sequence length="375" mass="43878">MSHRRRYSPEYKQEAVRLVQQSDTPVSEIARNLGINDNMLRRWVKQASEPGKSAFPGHGNPRDEEVARLQRELRQVKKERGFFARSGNVLRKGIQVRFQMIERCRETYPVSMMCRLLKVSTSGYYDWRHRPPSKRALDNQRLLKKVVALHDDSDGVHGSPRIWEDLRYDGETCSLNRVARLMKENEIQGIPSTRKWRRRKSTQRPESIKNHLERDFTAEEPGAKWVTDITYIRTGEGWLYLTIVVDLFCGQVVGWSMSHRMDRQLVIQAVLMALWQQKSKSHVVLHSDRGSQFTSHEYQQFLAGHNITCSMSAVGSCYDNAAAESFFGLLKRERVNRRRYATRSEARADVFEYIEITYNPRKRRKLEQLSQTTLN</sequence>
<dbReference type="Pfam" id="PF00665">
    <property type="entry name" value="rve"/>
    <property type="match status" value="1"/>
</dbReference>
<evidence type="ECO:0000256" key="1">
    <source>
        <dbReference type="ARBA" id="ARBA00009964"/>
    </source>
</evidence>
<comment type="similarity">
    <text evidence="1">Belongs to the transposase 8 family.</text>
</comment>
<dbReference type="Pfam" id="PF13333">
    <property type="entry name" value="rve_2"/>
    <property type="match status" value="1"/>
</dbReference>
<organism evidence="3 4">
    <name type="scientific">Pseudohalioglobus lutimaris</name>
    <dbReference type="NCBI Taxonomy" id="1737061"/>
    <lineage>
        <taxon>Bacteria</taxon>
        <taxon>Pseudomonadati</taxon>
        <taxon>Pseudomonadota</taxon>
        <taxon>Gammaproteobacteria</taxon>
        <taxon>Cellvibrionales</taxon>
        <taxon>Halieaceae</taxon>
        <taxon>Pseudohalioglobus</taxon>
    </lineage>
</organism>
<evidence type="ECO:0000313" key="3">
    <source>
        <dbReference type="EMBL" id="PLW69913.1"/>
    </source>
</evidence>
<proteinExistence type="inferred from homology"/>
<dbReference type="Proteomes" id="UP000235005">
    <property type="component" value="Unassembled WGS sequence"/>
</dbReference>
<dbReference type="InterPro" id="IPR036397">
    <property type="entry name" value="RNaseH_sf"/>
</dbReference>
<dbReference type="Pfam" id="PF01527">
    <property type="entry name" value="HTH_Tnp_1"/>
    <property type="match status" value="1"/>
</dbReference>
<dbReference type="Gene3D" id="3.30.420.10">
    <property type="entry name" value="Ribonuclease H-like superfamily/Ribonuclease H"/>
    <property type="match status" value="1"/>
</dbReference>
<dbReference type="GO" id="GO:0015074">
    <property type="term" value="P:DNA integration"/>
    <property type="evidence" value="ECO:0007669"/>
    <property type="project" value="InterPro"/>
</dbReference>
<dbReference type="InterPro" id="IPR009057">
    <property type="entry name" value="Homeodomain-like_sf"/>
</dbReference>
<keyword evidence="4" id="KW-1185">Reference proteome</keyword>
<dbReference type="NCBIfam" id="NF033516">
    <property type="entry name" value="transpos_IS3"/>
    <property type="match status" value="1"/>
</dbReference>